<reference evidence="1 2" key="1">
    <citation type="submission" date="2020-07" db="EMBL/GenBank/DDBJ databases">
        <title>Complete genome sequence for Sandaracinobacter sp. M6.</title>
        <authorList>
            <person name="Tang Y."/>
            <person name="Liu Q."/>
            <person name="Guo Z."/>
            <person name="Lei P."/>
            <person name="Huang B."/>
        </authorList>
    </citation>
    <scope>NUCLEOTIDE SEQUENCE [LARGE SCALE GENOMIC DNA]</scope>
    <source>
        <strain evidence="1 2">M6</strain>
    </source>
</reference>
<dbReference type="Gene3D" id="1.25.40.10">
    <property type="entry name" value="Tetratricopeptide repeat domain"/>
    <property type="match status" value="1"/>
</dbReference>
<keyword evidence="2" id="KW-1185">Reference proteome</keyword>
<dbReference type="KEGG" id="sand:H3309_02640"/>
<dbReference type="RefSeq" id="WP_182297242.1">
    <property type="nucleotide sequence ID" value="NZ_CP059851.1"/>
</dbReference>
<dbReference type="InterPro" id="IPR011990">
    <property type="entry name" value="TPR-like_helical_dom_sf"/>
</dbReference>
<evidence type="ECO:0000313" key="1">
    <source>
        <dbReference type="EMBL" id="QMW23419.1"/>
    </source>
</evidence>
<accession>A0A7G5IJ77</accession>
<gene>
    <name evidence="1" type="ORF">H3309_02640</name>
</gene>
<organism evidence="1 2">
    <name type="scientific">Sandaracinobacteroides saxicola</name>
    <dbReference type="NCBI Taxonomy" id="2759707"/>
    <lineage>
        <taxon>Bacteria</taxon>
        <taxon>Pseudomonadati</taxon>
        <taxon>Pseudomonadota</taxon>
        <taxon>Alphaproteobacteria</taxon>
        <taxon>Sphingomonadales</taxon>
        <taxon>Sphingosinicellaceae</taxon>
        <taxon>Sandaracinobacteroides</taxon>
    </lineage>
</organism>
<proteinExistence type="predicted"/>
<dbReference type="Proteomes" id="UP000515292">
    <property type="component" value="Chromosome"/>
</dbReference>
<name>A0A7G5IJ77_9SPHN</name>
<dbReference type="AlphaFoldDB" id="A0A7G5IJ77"/>
<sequence length="342" mass="35743">MKAALPLLLLLGACATNDRPCPPFPTLTTTLARSALPIAPNATRAGLAERAKATTDAMARARAEANSPAARLLAQAALADELPWLLKARDWDRIQTLIDSGRAQGLLNTTVSLALEPGILALPPGLLPVRNGLRNGRLLLFSRLDNNGRLPEAMGMAVGWEPNPLNADSSAGARATADSAAWILGFDAPTLPENTDAAPYREAVKAALACRADQNQQPAQLTRAMLQREGLLLPADAATARSTYAAMAATTGGTMYVYVPGVDGRPGYTMPVNTPVRPGNVAAQRELGLMLLAGEGGKTDREAGCESLLRAARSADLSAIRAARAAQCPAADTLPRLDPPNP</sequence>
<evidence type="ECO:0000313" key="2">
    <source>
        <dbReference type="Proteomes" id="UP000515292"/>
    </source>
</evidence>
<dbReference type="EMBL" id="CP059851">
    <property type="protein sequence ID" value="QMW23419.1"/>
    <property type="molecule type" value="Genomic_DNA"/>
</dbReference>
<protein>
    <submittedName>
        <fullName evidence="1">Uncharacterized protein</fullName>
    </submittedName>
</protein>